<dbReference type="PROSITE" id="PS51755">
    <property type="entry name" value="OMPR_PHOB"/>
    <property type="match status" value="1"/>
</dbReference>
<feature type="domain" description="OmpR/PhoB-type" evidence="3">
    <location>
        <begin position="20"/>
        <end position="128"/>
    </location>
</feature>
<accession>A0ABQ3GWG9</accession>
<dbReference type="SMART" id="SM00862">
    <property type="entry name" value="Trans_reg_C"/>
    <property type="match status" value="1"/>
</dbReference>
<evidence type="ECO:0000256" key="1">
    <source>
        <dbReference type="ARBA" id="ARBA00023125"/>
    </source>
</evidence>
<comment type="caution">
    <text evidence="4">The sequence shown here is derived from an EMBL/GenBank/DDBJ whole genome shotgun (WGS) entry which is preliminary data.</text>
</comment>
<keyword evidence="1 2" id="KW-0238">DNA-binding</keyword>
<dbReference type="RefSeq" id="WP_189458548.1">
    <property type="nucleotide sequence ID" value="NZ_BMYO01000001.1"/>
</dbReference>
<gene>
    <name evidence="4" type="ORF">GCM10007350_04850</name>
</gene>
<organism evidence="4 5">
    <name type="scientific">Jeongeupia chitinilytica</name>
    <dbReference type="NCBI Taxonomy" id="1041641"/>
    <lineage>
        <taxon>Bacteria</taxon>
        <taxon>Pseudomonadati</taxon>
        <taxon>Pseudomonadota</taxon>
        <taxon>Betaproteobacteria</taxon>
        <taxon>Neisseriales</taxon>
        <taxon>Chitinibacteraceae</taxon>
        <taxon>Jeongeupia</taxon>
    </lineage>
</organism>
<dbReference type="Gene3D" id="1.10.10.10">
    <property type="entry name" value="Winged helix-like DNA-binding domain superfamily/Winged helix DNA-binding domain"/>
    <property type="match status" value="1"/>
</dbReference>
<feature type="DNA-binding region" description="OmpR/PhoB-type" evidence="2">
    <location>
        <begin position="20"/>
        <end position="128"/>
    </location>
</feature>
<proteinExistence type="predicted"/>
<reference evidence="5" key="1">
    <citation type="journal article" date="2019" name="Int. J. Syst. Evol. Microbiol.">
        <title>The Global Catalogue of Microorganisms (GCM) 10K type strain sequencing project: providing services to taxonomists for standard genome sequencing and annotation.</title>
        <authorList>
            <consortium name="The Broad Institute Genomics Platform"/>
            <consortium name="The Broad Institute Genome Sequencing Center for Infectious Disease"/>
            <person name="Wu L."/>
            <person name="Ma J."/>
        </authorList>
    </citation>
    <scope>NUCLEOTIDE SEQUENCE [LARGE SCALE GENOMIC DNA]</scope>
    <source>
        <strain evidence="5">KCTC 23701</strain>
    </source>
</reference>
<keyword evidence="5" id="KW-1185">Reference proteome</keyword>
<evidence type="ECO:0000259" key="3">
    <source>
        <dbReference type="PROSITE" id="PS51755"/>
    </source>
</evidence>
<evidence type="ECO:0000313" key="4">
    <source>
        <dbReference type="EMBL" id="GHD56932.1"/>
    </source>
</evidence>
<dbReference type="Proteomes" id="UP000604737">
    <property type="component" value="Unassembled WGS sequence"/>
</dbReference>
<dbReference type="InterPro" id="IPR001867">
    <property type="entry name" value="OmpR/PhoB-type_DNA-bd"/>
</dbReference>
<evidence type="ECO:0000256" key="2">
    <source>
        <dbReference type="PROSITE-ProRule" id="PRU01091"/>
    </source>
</evidence>
<protein>
    <recommendedName>
        <fullName evidence="3">OmpR/PhoB-type domain-containing protein</fullName>
    </recommendedName>
</protein>
<evidence type="ECO:0000313" key="5">
    <source>
        <dbReference type="Proteomes" id="UP000604737"/>
    </source>
</evidence>
<name>A0ABQ3GWG9_9NEIS</name>
<dbReference type="InterPro" id="IPR036388">
    <property type="entry name" value="WH-like_DNA-bd_sf"/>
</dbReference>
<sequence length="145" mass="15720">MQGVKAVVGIAATETERVLATHLVHPGSGLRIALATGLVSVPLQPNSLQRRFSLDLGGRERALLRALVERNGRTVPRSQLEVLAFTGRKEPATSLRLAIVRLRRVFVRVDVQCSCLQTVYGVGYRFDAGLSGFDIVFESSACVST</sequence>
<dbReference type="SUPFAM" id="SSF46894">
    <property type="entry name" value="C-terminal effector domain of the bipartite response regulators"/>
    <property type="match status" value="1"/>
</dbReference>
<dbReference type="Pfam" id="PF00486">
    <property type="entry name" value="Trans_reg_C"/>
    <property type="match status" value="1"/>
</dbReference>
<dbReference type="InterPro" id="IPR016032">
    <property type="entry name" value="Sig_transdc_resp-reg_C-effctor"/>
</dbReference>
<dbReference type="EMBL" id="BMYO01000001">
    <property type="protein sequence ID" value="GHD56932.1"/>
    <property type="molecule type" value="Genomic_DNA"/>
</dbReference>